<gene>
    <name evidence="1" type="ORF">CWS72_26420</name>
</gene>
<evidence type="ECO:0000313" key="2">
    <source>
        <dbReference type="Proteomes" id="UP000233293"/>
    </source>
</evidence>
<dbReference type="OrthoDB" id="9787970at2"/>
<dbReference type="RefSeq" id="WP_101253659.1">
    <property type="nucleotide sequence ID" value="NZ_PIUM01000055.1"/>
</dbReference>
<dbReference type="InterPro" id="IPR009783">
    <property type="entry name" value="DUF1348"/>
</dbReference>
<dbReference type="AlphaFoldDB" id="A0A2N3PM88"/>
<dbReference type="Gene3D" id="3.10.450.50">
    <property type="match status" value="1"/>
</dbReference>
<protein>
    <submittedName>
        <fullName evidence="1">DUF1348 domain-containing protein</fullName>
    </submittedName>
</protein>
<dbReference type="PANTHER" id="PTHR31757">
    <property type="entry name" value="SLL0781 PROTEIN"/>
    <property type="match status" value="1"/>
</dbReference>
<reference evidence="2" key="1">
    <citation type="submission" date="2017-12" db="EMBL/GenBank/DDBJ databases">
        <title>Draft genome sequence of Telmatospirillum siberiense 26-4b1T, an acidotolerant peatland alphaproteobacterium potentially involved in sulfur cycling.</title>
        <authorList>
            <person name="Hausmann B."/>
            <person name="Pjevac P."/>
            <person name="Schreck K."/>
            <person name="Herbold C.W."/>
            <person name="Daims H."/>
            <person name="Wagner M."/>
            <person name="Pester M."/>
            <person name="Loy A."/>
        </authorList>
    </citation>
    <scope>NUCLEOTIDE SEQUENCE [LARGE SCALE GENOMIC DNA]</scope>
    <source>
        <strain evidence="2">26-4b1</strain>
    </source>
</reference>
<dbReference type="EMBL" id="PIUM01000055">
    <property type="protein sequence ID" value="PKU21502.1"/>
    <property type="molecule type" value="Genomic_DNA"/>
</dbReference>
<evidence type="ECO:0000313" key="1">
    <source>
        <dbReference type="EMBL" id="PKU21502.1"/>
    </source>
</evidence>
<keyword evidence="2" id="KW-1185">Reference proteome</keyword>
<dbReference type="Pfam" id="PF07080">
    <property type="entry name" value="DUF1348"/>
    <property type="match status" value="1"/>
</dbReference>
<proteinExistence type="predicted"/>
<dbReference type="SUPFAM" id="SSF54427">
    <property type="entry name" value="NTF2-like"/>
    <property type="match status" value="1"/>
</dbReference>
<comment type="caution">
    <text evidence="1">The sequence shown here is derived from an EMBL/GenBank/DDBJ whole genome shotgun (WGS) entry which is preliminary data.</text>
</comment>
<dbReference type="Proteomes" id="UP000233293">
    <property type="component" value="Unassembled WGS sequence"/>
</dbReference>
<name>A0A2N3PM88_9PROT</name>
<organism evidence="1 2">
    <name type="scientific">Telmatospirillum siberiense</name>
    <dbReference type="NCBI Taxonomy" id="382514"/>
    <lineage>
        <taxon>Bacteria</taxon>
        <taxon>Pseudomonadati</taxon>
        <taxon>Pseudomonadota</taxon>
        <taxon>Alphaproteobacteria</taxon>
        <taxon>Rhodospirillales</taxon>
        <taxon>Rhodospirillaceae</taxon>
        <taxon>Telmatospirillum</taxon>
    </lineage>
</organism>
<accession>A0A2N3PM88</accession>
<sequence length="159" mass="18627">MSADAERRPPLPPFTLESAIQKVRAAEDAWNSRDPDRVALAYTPDSRWRNRAEFVNGRTEIAELLRRKWTRELDYRLIKEIWAFGGSRIAVRFAYEWHDDAGNWFRSYGNENWEFADTGLMAVRHASINDLPIRPEDRKFFWPLGRRPDDHPGLGELGL</sequence>
<dbReference type="InterPro" id="IPR032710">
    <property type="entry name" value="NTF2-like_dom_sf"/>
</dbReference>
<dbReference type="PANTHER" id="PTHR31757:SF0">
    <property type="entry name" value="SLL0781 PROTEIN"/>
    <property type="match status" value="1"/>
</dbReference>